<dbReference type="EMBL" id="MVFC01000031">
    <property type="protein sequence ID" value="OON73461.1"/>
    <property type="molecule type" value="Genomic_DNA"/>
</dbReference>
<organism evidence="1 2">
    <name type="scientific">Streptomyces tsukubensis</name>
    <dbReference type="NCBI Taxonomy" id="83656"/>
    <lineage>
        <taxon>Bacteria</taxon>
        <taxon>Bacillati</taxon>
        <taxon>Actinomycetota</taxon>
        <taxon>Actinomycetes</taxon>
        <taxon>Kitasatosporales</taxon>
        <taxon>Streptomycetaceae</taxon>
        <taxon>Streptomyces</taxon>
    </lineage>
</organism>
<dbReference type="Pfam" id="PF01547">
    <property type="entry name" value="SBP_bac_1"/>
    <property type="match status" value="1"/>
</dbReference>
<dbReference type="AlphaFoldDB" id="A0A1V4A343"/>
<dbReference type="SUPFAM" id="SSF53850">
    <property type="entry name" value="Periplasmic binding protein-like II"/>
    <property type="match status" value="1"/>
</dbReference>
<dbReference type="OrthoDB" id="2515880at2"/>
<dbReference type="PANTHER" id="PTHR43649:SF30">
    <property type="entry name" value="ABC TRANSPORTER SUBSTRATE-BINDING PROTEIN"/>
    <property type="match status" value="1"/>
</dbReference>
<protein>
    <submittedName>
        <fullName evidence="1">ABC transporter substrate-binding protein</fullName>
    </submittedName>
</protein>
<dbReference type="PANTHER" id="PTHR43649">
    <property type="entry name" value="ARABINOSE-BINDING PROTEIN-RELATED"/>
    <property type="match status" value="1"/>
</dbReference>
<sequence>MAAGNRYSGGPARRTLLRGGGGLAVGAVAATALSGCGNSSSDGTAGSGPVTVELWHGQTDTGRTAIEKLVKEFNRLHPHIHVDGGGGVLADSMLQKVTASLASGSFPDVAYIFGSDLANVARSPSVLDLTSTMRGGPTPWKSFWAPAREAVTLRGQIRAAPALIDSLAVVCNKKLFKDAGVKLPEPGWTWQEFTETAKRLTDRDKGTFGSAWPGVGDEDTVWRLWPMIWDLGGDVVGSDGKSVGFADTGVRALETLRTLARDRSVYIDPKPGSEQMYQVFNSGRLAMVATGPWQLPDIRQAKVDYHVVPLPTYSGKPVTIAGPDAWMAFDNGPARAKATRTFLSWLNQPRQDVRWDIDAGSLPLSRRTEAMPEWKAAEKRVPDLGVFTTALETARARPMHPAYPQISQALGQAIVGVLLGRSTPASALRKCVDEANAALLIPR</sequence>
<comment type="caution">
    <text evidence="1">The sequence shown here is derived from an EMBL/GenBank/DDBJ whole genome shotgun (WGS) entry which is preliminary data.</text>
</comment>
<dbReference type="InterPro" id="IPR050490">
    <property type="entry name" value="Bact_solute-bd_prot1"/>
</dbReference>
<dbReference type="Gene3D" id="3.40.190.10">
    <property type="entry name" value="Periplasmic binding protein-like II"/>
    <property type="match status" value="1"/>
</dbReference>
<accession>A0A1V4A343</accession>
<dbReference type="InterPro" id="IPR006059">
    <property type="entry name" value="SBP"/>
</dbReference>
<evidence type="ECO:0000313" key="2">
    <source>
        <dbReference type="Proteomes" id="UP000190539"/>
    </source>
</evidence>
<dbReference type="RefSeq" id="WP_077972331.1">
    <property type="nucleotide sequence ID" value="NZ_CP045178.1"/>
</dbReference>
<reference evidence="1 2" key="1">
    <citation type="submission" date="2017-02" db="EMBL/GenBank/DDBJ databases">
        <title>Draft Genome Sequence of Streptomyces tsukubaensis F601, a Producer of the immunosuppressant tacrolimus FK506.</title>
        <authorList>
            <person name="Zong G."/>
            <person name="Zhong C."/>
            <person name="Fu J."/>
            <person name="Qin R."/>
            <person name="Cao G."/>
        </authorList>
    </citation>
    <scope>NUCLEOTIDE SEQUENCE [LARGE SCALE GENOMIC DNA]</scope>
    <source>
        <strain evidence="1 2">F601</strain>
    </source>
</reference>
<name>A0A1V4A343_9ACTN</name>
<dbReference type="CDD" id="cd14748">
    <property type="entry name" value="PBP2_UgpB"/>
    <property type="match status" value="1"/>
</dbReference>
<dbReference type="Proteomes" id="UP000190539">
    <property type="component" value="Unassembled WGS sequence"/>
</dbReference>
<dbReference type="STRING" id="83656.B1H18_27145"/>
<evidence type="ECO:0000313" key="1">
    <source>
        <dbReference type="EMBL" id="OON73461.1"/>
    </source>
</evidence>
<proteinExistence type="predicted"/>
<gene>
    <name evidence="1" type="ORF">B1H18_27145</name>
</gene>
<keyword evidence="2" id="KW-1185">Reference proteome</keyword>